<feature type="compositionally biased region" description="Basic and acidic residues" evidence="1">
    <location>
        <begin position="17"/>
        <end position="50"/>
    </location>
</feature>
<keyword evidence="3" id="KW-1185">Reference proteome</keyword>
<proteinExistence type="predicted"/>
<dbReference type="Proteomes" id="UP000324222">
    <property type="component" value="Unassembled WGS sequence"/>
</dbReference>
<evidence type="ECO:0000313" key="2">
    <source>
        <dbReference type="EMBL" id="MPC21396.1"/>
    </source>
</evidence>
<sequence>MIRRKYIKTLIEKKGDTVSEDVSKTRDTGQGREVGKGHKARGNEGAERGAKPLVSNQTDSLMVNRLPTKDQGTPIRVEFLAVDEIVFCQDMTLRDFLAGLRSMSMMAGRHATLFLCLTSGQVVHEGQRQGCSVLFCNGKRMRSHPEEQVFPIPEVEQEASPTHEAGLVETSPWAGDLPFL</sequence>
<comment type="caution">
    <text evidence="2">The sequence shown here is derived from an EMBL/GenBank/DDBJ whole genome shotgun (WGS) entry which is preliminary data.</text>
</comment>
<feature type="region of interest" description="Disordered" evidence="1">
    <location>
        <begin position="17"/>
        <end position="57"/>
    </location>
</feature>
<dbReference type="AlphaFoldDB" id="A0A5B7DKB3"/>
<accession>A0A5B7DKB3</accession>
<organism evidence="2 3">
    <name type="scientific">Portunus trituberculatus</name>
    <name type="common">Swimming crab</name>
    <name type="synonym">Neptunus trituberculatus</name>
    <dbReference type="NCBI Taxonomy" id="210409"/>
    <lineage>
        <taxon>Eukaryota</taxon>
        <taxon>Metazoa</taxon>
        <taxon>Ecdysozoa</taxon>
        <taxon>Arthropoda</taxon>
        <taxon>Crustacea</taxon>
        <taxon>Multicrustacea</taxon>
        <taxon>Malacostraca</taxon>
        <taxon>Eumalacostraca</taxon>
        <taxon>Eucarida</taxon>
        <taxon>Decapoda</taxon>
        <taxon>Pleocyemata</taxon>
        <taxon>Brachyura</taxon>
        <taxon>Eubrachyura</taxon>
        <taxon>Portunoidea</taxon>
        <taxon>Portunidae</taxon>
        <taxon>Portuninae</taxon>
        <taxon>Portunus</taxon>
    </lineage>
</organism>
<evidence type="ECO:0000313" key="3">
    <source>
        <dbReference type="Proteomes" id="UP000324222"/>
    </source>
</evidence>
<evidence type="ECO:0000256" key="1">
    <source>
        <dbReference type="SAM" id="MobiDB-lite"/>
    </source>
</evidence>
<gene>
    <name evidence="2" type="ORF">E2C01_014381</name>
</gene>
<protein>
    <submittedName>
        <fullName evidence="2">Uncharacterized protein</fullName>
    </submittedName>
</protein>
<reference evidence="2 3" key="1">
    <citation type="submission" date="2019-05" db="EMBL/GenBank/DDBJ databases">
        <title>Another draft genome of Portunus trituberculatus and its Hox gene families provides insights of decapod evolution.</title>
        <authorList>
            <person name="Jeong J.-H."/>
            <person name="Song I."/>
            <person name="Kim S."/>
            <person name="Choi T."/>
            <person name="Kim D."/>
            <person name="Ryu S."/>
            <person name="Kim W."/>
        </authorList>
    </citation>
    <scope>NUCLEOTIDE SEQUENCE [LARGE SCALE GENOMIC DNA]</scope>
    <source>
        <tissue evidence="2">Muscle</tissue>
    </source>
</reference>
<name>A0A5B7DKB3_PORTR</name>
<dbReference type="EMBL" id="VSRR010000970">
    <property type="protein sequence ID" value="MPC21396.1"/>
    <property type="molecule type" value="Genomic_DNA"/>
</dbReference>